<sequence length="287" mass="31158">MAKIVGVHGIGQQYRGPYELTSAWHDALRDGLSAAGHDSLAAALERRDLEIAFFGGLFRPERAVAGGEREDELPSGAERELLEKLYRAAVARDPALGPRAVGPGRAAVQVMLRTLLRSRWFPAVAERAFVGNLRQVTRFLTDQDTKEQVLERLDGEIGEDTVALIGHSLGSVVTYEYLCRSPSPVRLYLTLGSPLGIPGLIFDRLTPRPEEGRGAWPGTVERWVNVADGDDIVALRKDLAALFPGRSPGRRVEDRLVDNGDQPHAITRYLNARQTGGALAGLLGGPA</sequence>
<evidence type="ECO:0000313" key="1">
    <source>
        <dbReference type="EMBL" id="SFC45539.1"/>
    </source>
</evidence>
<evidence type="ECO:0008006" key="3">
    <source>
        <dbReference type="Google" id="ProtNLM"/>
    </source>
</evidence>
<accession>A0A1I1JAB0</accession>
<dbReference type="SUPFAM" id="SSF53474">
    <property type="entry name" value="alpha/beta-Hydrolases"/>
    <property type="match status" value="1"/>
</dbReference>
<dbReference type="RefSeq" id="WP_093838150.1">
    <property type="nucleotide sequence ID" value="NZ_FOLM01000003.1"/>
</dbReference>
<dbReference type="EMBL" id="FOLM01000003">
    <property type="protein sequence ID" value="SFC45539.1"/>
    <property type="molecule type" value="Genomic_DNA"/>
</dbReference>
<dbReference type="Gene3D" id="3.40.50.1820">
    <property type="entry name" value="alpha/beta hydrolase"/>
    <property type="match status" value="1"/>
</dbReference>
<reference evidence="1 2" key="1">
    <citation type="submission" date="2016-10" db="EMBL/GenBank/DDBJ databases">
        <authorList>
            <person name="de Groot N.N."/>
        </authorList>
    </citation>
    <scope>NUCLEOTIDE SEQUENCE [LARGE SCALE GENOMIC DNA]</scope>
    <source>
        <strain evidence="1 2">CGMCC 4.5739</strain>
    </source>
</reference>
<name>A0A1I1JAB0_9ACTN</name>
<proteinExistence type="predicted"/>
<gene>
    <name evidence="1" type="ORF">SAMN05421773_103343</name>
</gene>
<organism evidence="1 2">
    <name type="scientific">Streptomyces aidingensis</name>
    <dbReference type="NCBI Taxonomy" id="910347"/>
    <lineage>
        <taxon>Bacteria</taxon>
        <taxon>Bacillati</taxon>
        <taxon>Actinomycetota</taxon>
        <taxon>Actinomycetes</taxon>
        <taxon>Kitasatosporales</taxon>
        <taxon>Streptomycetaceae</taxon>
        <taxon>Streptomyces</taxon>
    </lineage>
</organism>
<dbReference type="Proteomes" id="UP000199207">
    <property type="component" value="Unassembled WGS sequence"/>
</dbReference>
<evidence type="ECO:0000313" key="2">
    <source>
        <dbReference type="Proteomes" id="UP000199207"/>
    </source>
</evidence>
<keyword evidence="2" id="KW-1185">Reference proteome</keyword>
<protein>
    <recommendedName>
        <fullName evidence="3">Alpha/beta hydrolase</fullName>
    </recommendedName>
</protein>
<dbReference type="OrthoDB" id="3483116at2"/>
<dbReference type="AlphaFoldDB" id="A0A1I1JAB0"/>
<dbReference type="STRING" id="910347.SAMN05421773_103343"/>
<dbReference type="InterPro" id="IPR029058">
    <property type="entry name" value="AB_hydrolase_fold"/>
</dbReference>